<accession>A0AA35TN10</accession>
<sequence>QAIVDLVVICDFILYRTLCEVLIPASLQSLPDNLIEEITVFSHNIVEWVFNALQDLPAALGIRKVQTCEMFGKSLRR</sequence>
<feature type="domain" description="RFX1-4/6/8-like BCD" evidence="1">
    <location>
        <begin position="2"/>
        <end position="77"/>
    </location>
</feature>
<reference evidence="2" key="1">
    <citation type="submission" date="2023-03" db="EMBL/GenBank/DDBJ databases">
        <authorList>
            <person name="Steffen K."/>
            <person name="Cardenas P."/>
        </authorList>
    </citation>
    <scope>NUCLEOTIDE SEQUENCE</scope>
</reference>
<dbReference type="GO" id="GO:0000978">
    <property type="term" value="F:RNA polymerase II cis-regulatory region sequence-specific DNA binding"/>
    <property type="evidence" value="ECO:0007669"/>
    <property type="project" value="TreeGrafter"/>
</dbReference>
<proteinExistence type="predicted"/>
<dbReference type="Proteomes" id="UP001174909">
    <property type="component" value="Unassembled WGS sequence"/>
</dbReference>
<organism evidence="2 3">
    <name type="scientific">Geodia barretti</name>
    <name type="common">Barrett's horny sponge</name>
    <dbReference type="NCBI Taxonomy" id="519541"/>
    <lineage>
        <taxon>Eukaryota</taxon>
        <taxon>Metazoa</taxon>
        <taxon>Porifera</taxon>
        <taxon>Demospongiae</taxon>
        <taxon>Heteroscleromorpha</taxon>
        <taxon>Tetractinellida</taxon>
        <taxon>Astrophorina</taxon>
        <taxon>Geodiidae</taxon>
        <taxon>Geodia</taxon>
    </lineage>
</organism>
<name>A0AA35TN10_GEOBA</name>
<evidence type="ECO:0000313" key="2">
    <source>
        <dbReference type="EMBL" id="CAI8050629.1"/>
    </source>
</evidence>
<keyword evidence="2" id="KW-0238">DNA-binding</keyword>
<dbReference type="PANTHER" id="PTHR12619:SF5">
    <property type="entry name" value="TRANSCRIPTION FACTOR RFX4"/>
    <property type="match status" value="1"/>
</dbReference>
<dbReference type="GO" id="GO:0000981">
    <property type="term" value="F:DNA-binding transcription factor activity, RNA polymerase II-specific"/>
    <property type="evidence" value="ECO:0007669"/>
    <property type="project" value="TreeGrafter"/>
</dbReference>
<dbReference type="InterPro" id="IPR039779">
    <property type="entry name" value="RFX-like"/>
</dbReference>
<evidence type="ECO:0000313" key="3">
    <source>
        <dbReference type="Proteomes" id="UP001174909"/>
    </source>
</evidence>
<dbReference type="AlphaFoldDB" id="A0AA35TN10"/>
<comment type="caution">
    <text evidence="2">The sequence shown here is derived from an EMBL/GenBank/DDBJ whole genome shotgun (WGS) entry which is preliminary data.</text>
</comment>
<protein>
    <submittedName>
        <fullName evidence="2">DNA-binding protein RFX6</fullName>
    </submittedName>
</protein>
<evidence type="ECO:0000259" key="1">
    <source>
        <dbReference type="Pfam" id="PF25340"/>
    </source>
</evidence>
<gene>
    <name evidence="2" type="ORF">GBAR_LOCUS27783</name>
</gene>
<dbReference type="InterPro" id="IPR057321">
    <property type="entry name" value="RFX1-4/6/8-like_BCD"/>
</dbReference>
<feature type="non-terminal residue" evidence="2">
    <location>
        <position position="77"/>
    </location>
</feature>
<dbReference type="Pfam" id="PF25340">
    <property type="entry name" value="BCD_RFX"/>
    <property type="match status" value="1"/>
</dbReference>
<keyword evidence="3" id="KW-1185">Reference proteome</keyword>
<feature type="non-terminal residue" evidence="2">
    <location>
        <position position="1"/>
    </location>
</feature>
<dbReference type="PANTHER" id="PTHR12619">
    <property type="entry name" value="RFX TRANSCRIPTION FACTOR FAMILY"/>
    <property type="match status" value="1"/>
</dbReference>
<dbReference type="EMBL" id="CASHTH010003881">
    <property type="protein sequence ID" value="CAI8050629.1"/>
    <property type="molecule type" value="Genomic_DNA"/>
</dbReference>